<dbReference type="Pfam" id="PF00188">
    <property type="entry name" value="CAP"/>
    <property type="match status" value="1"/>
</dbReference>
<keyword evidence="2" id="KW-1133">Transmembrane helix</keyword>
<proteinExistence type="predicted"/>
<dbReference type="InterPro" id="IPR014044">
    <property type="entry name" value="CAP_dom"/>
</dbReference>
<evidence type="ECO:0000259" key="4">
    <source>
        <dbReference type="Pfam" id="PF00188"/>
    </source>
</evidence>
<accession>A0A931DWM8</accession>
<feature type="signal peptide" evidence="3">
    <location>
        <begin position="1"/>
        <end position="22"/>
    </location>
</feature>
<dbReference type="Gene3D" id="3.40.33.10">
    <property type="entry name" value="CAP"/>
    <property type="match status" value="1"/>
</dbReference>
<protein>
    <submittedName>
        <fullName evidence="5">Uncharacterized protein YkwD</fullName>
    </submittedName>
</protein>
<dbReference type="AlphaFoldDB" id="A0A931DWM8"/>
<organism evidence="5 6">
    <name type="scientific">Corynebacterium aquatimens</name>
    <dbReference type="NCBI Taxonomy" id="1190508"/>
    <lineage>
        <taxon>Bacteria</taxon>
        <taxon>Bacillati</taxon>
        <taxon>Actinomycetota</taxon>
        <taxon>Actinomycetes</taxon>
        <taxon>Mycobacteriales</taxon>
        <taxon>Corynebacteriaceae</taxon>
        <taxon>Corynebacterium</taxon>
    </lineage>
</organism>
<dbReference type="PANTHER" id="PTHR31157:SF1">
    <property type="entry name" value="SCP DOMAIN-CONTAINING PROTEIN"/>
    <property type="match status" value="1"/>
</dbReference>
<keyword evidence="2" id="KW-0472">Membrane</keyword>
<feature type="compositionally biased region" description="Basic and acidic residues" evidence="1">
    <location>
        <begin position="45"/>
        <end position="60"/>
    </location>
</feature>
<dbReference type="EMBL" id="JADOUE010000001">
    <property type="protein sequence ID" value="MBG6122889.1"/>
    <property type="molecule type" value="Genomic_DNA"/>
</dbReference>
<dbReference type="Proteomes" id="UP000658613">
    <property type="component" value="Unassembled WGS sequence"/>
</dbReference>
<feature type="region of interest" description="Disordered" evidence="1">
    <location>
        <begin position="40"/>
        <end position="64"/>
    </location>
</feature>
<dbReference type="RefSeq" id="WP_196825205.1">
    <property type="nucleotide sequence ID" value="NZ_CP046980.1"/>
</dbReference>
<feature type="domain" description="SCP" evidence="4">
    <location>
        <begin position="130"/>
        <end position="227"/>
    </location>
</feature>
<keyword evidence="3" id="KW-0732">Signal</keyword>
<name>A0A931DWM8_9CORY</name>
<feature type="transmembrane region" description="Helical" evidence="2">
    <location>
        <begin position="68"/>
        <end position="88"/>
    </location>
</feature>
<keyword evidence="2" id="KW-0812">Transmembrane</keyword>
<sequence>MKKYTRVAALAVAACMSVTATAVPAQAAHGEVAVVKLTASAETNKSSERSERSDSSKSSELDDETKETLAIVGGLVGLLVIGGIIHFATPHVIQFLQANGIFIPGITPPPAREPQGMTQRERDYAAQFMRELNAYRASRGLRPVVEDKNLSNGAYEWSKHMHRTGRFVHATGGNFGENIYHAQGGYINDPSSAINAWKHSPGHNRNMLDPNARFGGIGFYIRDDKAYATYRFTR</sequence>
<evidence type="ECO:0000313" key="5">
    <source>
        <dbReference type="EMBL" id="MBG6122889.1"/>
    </source>
</evidence>
<feature type="chain" id="PRO_5039058417" evidence="3">
    <location>
        <begin position="23"/>
        <end position="234"/>
    </location>
</feature>
<dbReference type="PANTHER" id="PTHR31157">
    <property type="entry name" value="SCP DOMAIN-CONTAINING PROTEIN"/>
    <property type="match status" value="1"/>
</dbReference>
<reference evidence="5" key="1">
    <citation type="submission" date="2020-11" db="EMBL/GenBank/DDBJ databases">
        <title>Sequencing the genomes of 1000 actinobacteria strains.</title>
        <authorList>
            <person name="Klenk H.-P."/>
        </authorList>
    </citation>
    <scope>NUCLEOTIDE SEQUENCE</scope>
    <source>
        <strain evidence="5">DSM 45632</strain>
    </source>
</reference>
<evidence type="ECO:0000256" key="3">
    <source>
        <dbReference type="SAM" id="SignalP"/>
    </source>
</evidence>
<gene>
    <name evidence="5" type="ORF">IW254_001858</name>
</gene>
<keyword evidence="6" id="KW-1185">Reference proteome</keyword>
<evidence type="ECO:0000313" key="6">
    <source>
        <dbReference type="Proteomes" id="UP000658613"/>
    </source>
</evidence>
<dbReference type="SUPFAM" id="SSF55797">
    <property type="entry name" value="PR-1-like"/>
    <property type="match status" value="1"/>
</dbReference>
<dbReference type="CDD" id="cd05379">
    <property type="entry name" value="CAP_bacterial"/>
    <property type="match status" value="1"/>
</dbReference>
<evidence type="ECO:0000256" key="2">
    <source>
        <dbReference type="SAM" id="Phobius"/>
    </source>
</evidence>
<evidence type="ECO:0000256" key="1">
    <source>
        <dbReference type="SAM" id="MobiDB-lite"/>
    </source>
</evidence>
<dbReference type="InterPro" id="IPR035940">
    <property type="entry name" value="CAP_sf"/>
</dbReference>
<comment type="caution">
    <text evidence="5">The sequence shown here is derived from an EMBL/GenBank/DDBJ whole genome shotgun (WGS) entry which is preliminary data.</text>
</comment>